<organism evidence="13 14">
    <name type="scientific">Dorcoceras hygrometricum</name>
    <dbReference type="NCBI Taxonomy" id="472368"/>
    <lineage>
        <taxon>Eukaryota</taxon>
        <taxon>Viridiplantae</taxon>
        <taxon>Streptophyta</taxon>
        <taxon>Embryophyta</taxon>
        <taxon>Tracheophyta</taxon>
        <taxon>Spermatophyta</taxon>
        <taxon>Magnoliopsida</taxon>
        <taxon>eudicotyledons</taxon>
        <taxon>Gunneridae</taxon>
        <taxon>Pentapetalae</taxon>
        <taxon>asterids</taxon>
        <taxon>lamiids</taxon>
        <taxon>Lamiales</taxon>
        <taxon>Gesneriaceae</taxon>
        <taxon>Didymocarpoideae</taxon>
        <taxon>Trichosporeae</taxon>
        <taxon>Loxocarpinae</taxon>
        <taxon>Dorcoceras</taxon>
    </lineage>
</organism>
<dbReference type="GO" id="GO:0006869">
    <property type="term" value="P:lipid transport"/>
    <property type="evidence" value="ECO:0007669"/>
    <property type="project" value="InterPro"/>
</dbReference>
<dbReference type="FunFam" id="1.10.110.10:FF:000001">
    <property type="entry name" value="Bifunctional inhibitor/lipid-transfer protein/seed storage 2S albumin superfamily protein"/>
    <property type="match status" value="1"/>
</dbReference>
<dbReference type="SMART" id="SM00499">
    <property type="entry name" value="AAI"/>
    <property type="match status" value="1"/>
</dbReference>
<dbReference type="PANTHER" id="PTHR33044">
    <property type="entry name" value="BIFUNCTIONAL INHIBITOR/LIPID-TRANSFER PROTEIN/SEED STORAGE 2S ALBUMIN SUPERFAMILY PROTEIN-RELATED"/>
    <property type="match status" value="1"/>
</dbReference>
<comment type="similarity">
    <text evidence="2">Belongs to the plant LTP family.</text>
</comment>
<dbReference type="CDD" id="cd00010">
    <property type="entry name" value="AAI_LTSS"/>
    <property type="match status" value="1"/>
</dbReference>
<feature type="chain" id="PRO_5016247441" evidence="11">
    <location>
        <begin position="19"/>
        <end position="114"/>
    </location>
</feature>
<evidence type="ECO:0000256" key="5">
    <source>
        <dbReference type="ARBA" id="ARBA00022622"/>
    </source>
</evidence>
<evidence type="ECO:0000256" key="1">
    <source>
        <dbReference type="ARBA" id="ARBA00004609"/>
    </source>
</evidence>
<evidence type="ECO:0000256" key="7">
    <source>
        <dbReference type="ARBA" id="ARBA00023121"/>
    </source>
</evidence>
<dbReference type="InterPro" id="IPR016140">
    <property type="entry name" value="Bifunc_inhib/LTP/seed_store"/>
</dbReference>
<evidence type="ECO:0000256" key="6">
    <source>
        <dbReference type="ARBA" id="ARBA00022729"/>
    </source>
</evidence>
<comment type="subcellular location">
    <subcellularLocation>
        <location evidence="1">Cell membrane</location>
        <topology evidence="1">Lipid-anchor</topology>
        <topology evidence="1">GPI-anchor</topology>
    </subcellularLocation>
</comment>
<proteinExistence type="inferred from homology"/>
<evidence type="ECO:0000256" key="11">
    <source>
        <dbReference type="SAM" id="SignalP"/>
    </source>
</evidence>
<evidence type="ECO:0000256" key="4">
    <source>
        <dbReference type="ARBA" id="ARBA00022475"/>
    </source>
</evidence>
<dbReference type="InterPro" id="IPR043325">
    <property type="entry name" value="LTSS"/>
</dbReference>
<dbReference type="SUPFAM" id="SSF47699">
    <property type="entry name" value="Bifunctional inhibitor/lipid-transfer protein/seed storage 2S albumin"/>
    <property type="match status" value="1"/>
</dbReference>
<keyword evidence="4" id="KW-1003">Cell membrane</keyword>
<gene>
    <name evidence="13" type="ORF">F511_19086</name>
</gene>
<dbReference type="OrthoDB" id="911994at2759"/>
<protein>
    <submittedName>
        <fullName evidence="13">Non-specific lipid-transfer protein-like protein</fullName>
    </submittedName>
</protein>
<dbReference type="InterPro" id="IPR036312">
    <property type="entry name" value="Bifun_inhib/LTP/seed_sf"/>
</dbReference>
<sequence length="114" mass="12284">MILLPMLWSAILAQSNDCTKVIISMAPCLNYIPGNSSAPAVGCCTQLDTVVRTQPQCLCQVLNGGGSNMGLNSNHTQALDLPNACKVQTPPASRCNGEKSLFENFLFFSFQIIF</sequence>
<evidence type="ECO:0000256" key="3">
    <source>
        <dbReference type="ARBA" id="ARBA00022448"/>
    </source>
</evidence>
<evidence type="ECO:0000256" key="9">
    <source>
        <dbReference type="ARBA" id="ARBA00023180"/>
    </source>
</evidence>
<keyword evidence="3" id="KW-0813">Transport</keyword>
<feature type="domain" description="Bifunctional inhibitor/plant lipid transfer protein/seed storage helical" evidence="12">
    <location>
        <begin position="18"/>
        <end position="95"/>
    </location>
</feature>
<feature type="signal peptide" evidence="11">
    <location>
        <begin position="1"/>
        <end position="18"/>
    </location>
</feature>
<dbReference type="GO" id="GO:0098552">
    <property type="term" value="C:side of membrane"/>
    <property type="evidence" value="ECO:0007669"/>
    <property type="project" value="UniProtKB-KW"/>
</dbReference>
<dbReference type="GO" id="GO:0005886">
    <property type="term" value="C:plasma membrane"/>
    <property type="evidence" value="ECO:0007669"/>
    <property type="project" value="UniProtKB-SubCell"/>
</dbReference>
<evidence type="ECO:0000259" key="12">
    <source>
        <dbReference type="SMART" id="SM00499"/>
    </source>
</evidence>
<dbReference type="PRINTS" id="PR00382">
    <property type="entry name" value="LIPIDTRNSFER"/>
</dbReference>
<dbReference type="Proteomes" id="UP000250235">
    <property type="component" value="Unassembled WGS sequence"/>
</dbReference>
<name>A0A2Z7BZ00_9LAMI</name>
<accession>A0A2Z7BZ00</accession>
<keyword evidence="5" id="KW-0336">GPI-anchor</keyword>
<keyword evidence="6 11" id="KW-0732">Signal</keyword>
<dbReference type="AlphaFoldDB" id="A0A2Z7BZ00"/>
<dbReference type="EMBL" id="KV000886">
    <property type="protein sequence ID" value="KZV39801.1"/>
    <property type="molecule type" value="Genomic_DNA"/>
</dbReference>
<evidence type="ECO:0000313" key="14">
    <source>
        <dbReference type="Proteomes" id="UP000250235"/>
    </source>
</evidence>
<keyword evidence="9" id="KW-0325">Glycoprotein</keyword>
<keyword evidence="7" id="KW-0446">Lipid-binding</keyword>
<evidence type="ECO:0000313" key="13">
    <source>
        <dbReference type="EMBL" id="KZV39801.1"/>
    </source>
</evidence>
<evidence type="ECO:0000256" key="2">
    <source>
        <dbReference type="ARBA" id="ARBA00009748"/>
    </source>
</evidence>
<dbReference type="Pfam" id="PF14368">
    <property type="entry name" value="LTP_2"/>
    <property type="match status" value="1"/>
</dbReference>
<keyword evidence="10" id="KW-0449">Lipoprotein</keyword>
<dbReference type="GO" id="GO:0008289">
    <property type="term" value="F:lipid binding"/>
    <property type="evidence" value="ECO:0007669"/>
    <property type="project" value="UniProtKB-KW"/>
</dbReference>
<reference evidence="13 14" key="1">
    <citation type="journal article" date="2015" name="Proc. Natl. Acad. Sci. U.S.A.">
        <title>The resurrection genome of Boea hygrometrica: A blueprint for survival of dehydration.</title>
        <authorList>
            <person name="Xiao L."/>
            <person name="Yang G."/>
            <person name="Zhang L."/>
            <person name="Yang X."/>
            <person name="Zhao S."/>
            <person name="Ji Z."/>
            <person name="Zhou Q."/>
            <person name="Hu M."/>
            <person name="Wang Y."/>
            <person name="Chen M."/>
            <person name="Xu Y."/>
            <person name="Jin H."/>
            <person name="Xiao X."/>
            <person name="Hu G."/>
            <person name="Bao F."/>
            <person name="Hu Y."/>
            <person name="Wan P."/>
            <person name="Li L."/>
            <person name="Deng X."/>
            <person name="Kuang T."/>
            <person name="Xiang C."/>
            <person name="Zhu J.K."/>
            <person name="Oliver M.J."/>
            <person name="He Y."/>
        </authorList>
    </citation>
    <scope>NUCLEOTIDE SEQUENCE [LARGE SCALE GENOMIC DNA]</scope>
    <source>
        <strain evidence="14">cv. XS01</strain>
    </source>
</reference>
<keyword evidence="14" id="KW-1185">Reference proteome</keyword>
<keyword evidence="5" id="KW-0472">Membrane</keyword>
<dbReference type="InterPro" id="IPR000528">
    <property type="entry name" value="Plant_nsLTP"/>
</dbReference>
<evidence type="ECO:0000256" key="10">
    <source>
        <dbReference type="ARBA" id="ARBA00023288"/>
    </source>
</evidence>
<keyword evidence="8" id="KW-1015">Disulfide bond</keyword>
<evidence type="ECO:0000256" key="8">
    <source>
        <dbReference type="ARBA" id="ARBA00023157"/>
    </source>
</evidence>
<dbReference type="Gene3D" id="1.10.110.10">
    <property type="entry name" value="Plant lipid-transfer and hydrophobic proteins"/>
    <property type="match status" value="1"/>
</dbReference>